<dbReference type="CDD" id="cd00158">
    <property type="entry name" value="RHOD"/>
    <property type="match status" value="1"/>
</dbReference>
<evidence type="ECO:0000313" key="3">
    <source>
        <dbReference type="Proteomes" id="UP000193926"/>
    </source>
</evidence>
<comment type="caution">
    <text evidence="2">The sequence shown here is derived from an EMBL/GenBank/DDBJ whole genome shotgun (WGS) entry which is preliminary data.</text>
</comment>
<dbReference type="OrthoDB" id="9807812at2"/>
<dbReference type="GO" id="GO:0016740">
    <property type="term" value="F:transferase activity"/>
    <property type="evidence" value="ECO:0007669"/>
    <property type="project" value="UniProtKB-KW"/>
</dbReference>
<evidence type="ECO:0000259" key="1">
    <source>
        <dbReference type="PROSITE" id="PS50206"/>
    </source>
</evidence>
<feature type="domain" description="Rhodanese" evidence="1">
    <location>
        <begin position="24"/>
        <end position="112"/>
    </location>
</feature>
<dbReference type="PROSITE" id="PS50206">
    <property type="entry name" value="RHODANESE_3"/>
    <property type="match status" value="1"/>
</dbReference>
<keyword evidence="3" id="KW-1185">Reference proteome</keyword>
<sequence length="127" mass="13893">MDVEQTEHGTLEHWTPAEVAEAFAQDKIILIDVRTPQEFALERINGALLAPMQAFQPNHMPEQSKKPIVFHCGSGVRSARVAKLCLEAGEDRIAHMAGGFAAWKESGQTYMGTDVATGGPKEMRKSS</sequence>
<keyword evidence="2" id="KW-0808">Transferase</keyword>
<organism evidence="2 3">
    <name type="scientific">Marivita geojedonensis</name>
    <dbReference type="NCBI Taxonomy" id="1123756"/>
    <lineage>
        <taxon>Bacteria</taxon>
        <taxon>Pseudomonadati</taxon>
        <taxon>Pseudomonadota</taxon>
        <taxon>Alphaproteobacteria</taxon>
        <taxon>Rhodobacterales</taxon>
        <taxon>Roseobacteraceae</taxon>
        <taxon>Marivita</taxon>
    </lineage>
</organism>
<dbReference type="Pfam" id="PF00581">
    <property type="entry name" value="Rhodanese"/>
    <property type="match status" value="1"/>
</dbReference>
<dbReference type="PANTHER" id="PTHR43031">
    <property type="entry name" value="FAD-DEPENDENT OXIDOREDUCTASE"/>
    <property type="match status" value="1"/>
</dbReference>
<dbReference type="Proteomes" id="UP000193926">
    <property type="component" value="Unassembled WGS sequence"/>
</dbReference>
<dbReference type="InterPro" id="IPR050229">
    <property type="entry name" value="GlpE_sulfurtransferase"/>
</dbReference>
<accession>A0A1X4NMA0</accession>
<dbReference type="STRING" id="1123756.MGEO_08280"/>
<evidence type="ECO:0000313" key="2">
    <source>
        <dbReference type="EMBL" id="OSQ51447.1"/>
    </source>
</evidence>
<dbReference type="InterPro" id="IPR001763">
    <property type="entry name" value="Rhodanese-like_dom"/>
</dbReference>
<gene>
    <name evidence="2" type="ORF">MGEO_08280</name>
</gene>
<reference evidence="2 3" key="1">
    <citation type="submission" date="2014-03" db="EMBL/GenBank/DDBJ databases">
        <title>The draft genome sequence of Marivita geojedonensis KCTC 23882.</title>
        <authorList>
            <person name="Lai Q."/>
            <person name="Shao Z."/>
        </authorList>
    </citation>
    <scope>NUCLEOTIDE SEQUENCE [LARGE SCALE GENOMIC DNA]</scope>
    <source>
        <strain evidence="2 3">DPG-138</strain>
    </source>
</reference>
<dbReference type="InterPro" id="IPR036873">
    <property type="entry name" value="Rhodanese-like_dom_sf"/>
</dbReference>
<dbReference type="SUPFAM" id="SSF52821">
    <property type="entry name" value="Rhodanese/Cell cycle control phosphatase"/>
    <property type="match status" value="1"/>
</dbReference>
<dbReference type="AlphaFoldDB" id="A0A1X4NMA0"/>
<dbReference type="Gene3D" id="3.40.250.10">
    <property type="entry name" value="Rhodanese-like domain"/>
    <property type="match status" value="1"/>
</dbReference>
<dbReference type="RefSeq" id="WP_085636255.1">
    <property type="nucleotide sequence ID" value="NZ_JFKC01000005.1"/>
</dbReference>
<proteinExistence type="predicted"/>
<dbReference type="SMART" id="SM00450">
    <property type="entry name" value="RHOD"/>
    <property type="match status" value="1"/>
</dbReference>
<name>A0A1X4NMA0_9RHOB</name>
<dbReference type="PANTHER" id="PTHR43031:SF16">
    <property type="entry name" value="OXIDOREDUCTASE"/>
    <property type="match status" value="1"/>
</dbReference>
<dbReference type="EMBL" id="JFKC01000005">
    <property type="protein sequence ID" value="OSQ51447.1"/>
    <property type="molecule type" value="Genomic_DNA"/>
</dbReference>
<protein>
    <submittedName>
        <fullName evidence="2">Sulfurtransferase</fullName>
    </submittedName>
</protein>